<dbReference type="AlphaFoldDB" id="A0A8H4B614"/>
<comment type="caution">
    <text evidence="1">The sequence shown here is derived from an EMBL/GenBank/DDBJ whole genome shotgun (WGS) entry which is preliminary data.</text>
</comment>
<accession>A0A8H4B614</accession>
<dbReference type="OrthoDB" id="10442055at2759"/>
<protein>
    <submittedName>
        <fullName evidence="1">Uncharacterized protein</fullName>
    </submittedName>
</protein>
<evidence type="ECO:0000313" key="2">
    <source>
        <dbReference type="Proteomes" id="UP000439903"/>
    </source>
</evidence>
<dbReference type="Proteomes" id="UP000439903">
    <property type="component" value="Unassembled WGS sequence"/>
</dbReference>
<reference evidence="1 2" key="1">
    <citation type="journal article" date="2019" name="Environ. Microbiol.">
        <title>At the nexus of three kingdoms: the genome of the mycorrhizal fungus Gigaspora margarita provides insights into plant, endobacterial and fungal interactions.</title>
        <authorList>
            <person name="Venice F."/>
            <person name="Ghignone S."/>
            <person name="Salvioli di Fossalunga A."/>
            <person name="Amselem J."/>
            <person name="Novero M."/>
            <person name="Xianan X."/>
            <person name="Sedzielewska Toro K."/>
            <person name="Morin E."/>
            <person name="Lipzen A."/>
            <person name="Grigoriev I.V."/>
            <person name="Henrissat B."/>
            <person name="Martin F.M."/>
            <person name="Bonfante P."/>
        </authorList>
    </citation>
    <scope>NUCLEOTIDE SEQUENCE [LARGE SCALE GENOMIC DNA]</scope>
    <source>
        <strain evidence="1 2">BEG34</strain>
    </source>
</reference>
<proteinExistence type="predicted"/>
<name>A0A8H4B614_GIGMA</name>
<sequence length="110" mass="12661">MDLSNGRTTTLGLLEELNHPDFFKEFEISANSDIANPEKFPLVYEFLKFRIWNILSGLDGGIQEISQSDLRNIRQNAKKLASNKVLENYNETSRKEKAHEILNNFLFVAT</sequence>
<gene>
    <name evidence="1" type="ORF">F8M41_000066</name>
</gene>
<dbReference type="EMBL" id="WTPW01000002">
    <property type="protein sequence ID" value="KAF0562293.1"/>
    <property type="molecule type" value="Genomic_DNA"/>
</dbReference>
<keyword evidence="2" id="KW-1185">Reference proteome</keyword>
<organism evidence="1 2">
    <name type="scientific">Gigaspora margarita</name>
    <dbReference type="NCBI Taxonomy" id="4874"/>
    <lineage>
        <taxon>Eukaryota</taxon>
        <taxon>Fungi</taxon>
        <taxon>Fungi incertae sedis</taxon>
        <taxon>Mucoromycota</taxon>
        <taxon>Glomeromycotina</taxon>
        <taxon>Glomeromycetes</taxon>
        <taxon>Diversisporales</taxon>
        <taxon>Gigasporaceae</taxon>
        <taxon>Gigaspora</taxon>
    </lineage>
</organism>
<evidence type="ECO:0000313" key="1">
    <source>
        <dbReference type="EMBL" id="KAF0562293.1"/>
    </source>
</evidence>